<sequence length="89" mass="9927">MRVRLKSEVEVTLLRDGSLRLFCEVTGADYTGEPAAAAMWVALVQHDGDSRQAADLLAETWDTDPAYTRASMEVWIEELCALSLVRLEI</sequence>
<organism evidence="1 2">
    <name type="scientific">Actinomadura macrotermitis</name>
    <dbReference type="NCBI Taxonomy" id="2585200"/>
    <lineage>
        <taxon>Bacteria</taxon>
        <taxon>Bacillati</taxon>
        <taxon>Actinomycetota</taxon>
        <taxon>Actinomycetes</taxon>
        <taxon>Streptosporangiales</taxon>
        <taxon>Thermomonosporaceae</taxon>
        <taxon>Actinomadura</taxon>
    </lineage>
</organism>
<evidence type="ECO:0000313" key="2">
    <source>
        <dbReference type="Proteomes" id="UP000487268"/>
    </source>
</evidence>
<dbReference type="AlphaFoldDB" id="A0A7K0C8E8"/>
<dbReference type="RefSeq" id="WP_153541922.1">
    <property type="nucleotide sequence ID" value="NZ_WEGH01000007.1"/>
</dbReference>
<dbReference type="Proteomes" id="UP000487268">
    <property type="component" value="Unassembled WGS sequence"/>
</dbReference>
<protein>
    <recommendedName>
        <fullName evidence="3">PqqD family protein</fullName>
    </recommendedName>
</protein>
<reference evidence="1 2" key="1">
    <citation type="submission" date="2019-10" db="EMBL/GenBank/DDBJ databases">
        <title>Actinomadura rubteroloni sp. nov. and Actinomadura macrotermitis sp. nov., isolated from the gut of fungus growing-termite Macrotermes natalensis.</title>
        <authorList>
            <person name="Benndorf R."/>
            <person name="Martin K."/>
            <person name="Kuefner M."/>
            <person name="De Beer W."/>
            <person name="Kaster A.-K."/>
            <person name="Vollmers J."/>
            <person name="Poulsen M."/>
            <person name="Beemelmanns C."/>
        </authorList>
    </citation>
    <scope>NUCLEOTIDE SEQUENCE [LARGE SCALE GENOMIC DNA]</scope>
    <source>
        <strain evidence="1 2">RB68</strain>
    </source>
</reference>
<evidence type="ECO:0008006" key="3">
    <source>
        <dbReference type="Google" id="ProtNLM"/>
    </source>
</evidence>
<dbReference type="OrthoDB" id="4229315at2"/>
<dbReference type="EMBL" id="WEGH01000007">
    <property type="protein sequence ID" value="MQY09708.1"/>
    <property type="molecule type" value="Genomic_DNA"/>
</dbReference>
<proteinExistence type="predicted"/>
<comment type="caution">
    <text evidence="1">The sequence shown here is derived from an EMBL/GenBank/DDBJ whole genome shotgun (WGS) entry which is preliminary data.</text>
</comment>
<accession>A0A7K0C8E8</accession>
<gene>
    <name evidence="1" type="ORF">ACRB68_78370</name>
</gene>
<evidence type="ECO:0000313" key="1">
    <source>
        <dbReference type="EMBL" id="MQY09708.1"/>
    </source>
</evidence>
<name>A0A7K0C8E8_9ACTN</name>
<keyword evidence="2" id="KW-1185">Reference proteome</keyword>